<dbReference type="GO" id="GO:0005739">
    <property type="term" value="C:mitochondrion"/>
    <property type="evidence" value="ECO:0007669"/>
    <property type="project" value="GOC"/>
</dbReference>
<dbReference type="EMBL" id="CP012523">
    <property type="protein sequence ID" value="ALC39042.1"/>
    <property type="molecule type" value="Genomic_DNA"/>
</dbReference>
<protein>
    <submittedName>
        <fullName evidence="2">L-2-35Di</fullName>
    </submittedName>
</protein>
<dbReference type="OrthoDB" id="5824032at2759"/>
<keyword evidence="3" id="KW-1185">Reference proteome</keyword>
<evidence type="ECO:0000313" key="3">
    <source>
        <dbReference type="Proteomes" id="UP000494163"/>
    </source>
</evidence>
<accession>A0A0M4E376</accession>
<proteinExistence type="predicted"/>
<dbReference type="STRING" id="30019.A0A0M4E376"/>
<name>A0A0M4E376_DROBS</name>
<dbReference type="GO" id="GO:0006120">
    <property type="term" value="P:mitochondrial electron transport, NADH to ubiquinone"/>
    <property type="evidence" value="ECO:0007669"/>
    <property type="project" value="InterPro"/>
</dbReference>
<dbReference type="EMBL" id="CP012523">
    <property type="protein sequence ID" value="ALC40216.1"/>
    <property type="molecule type" value="Genomic_DNA"/>
</dbReference>
<evidence type="ECO:0000313" key="1">
    <source>
        <dbReference type="EMBL" id="ALC39042.1"/>
    </source>
</evidence>
<dbReference type="OMA" id="IRFWTGK"/>
<dbReference type="Pfam" id="PF09782">
    <property type="entry name" value="NDUF_B6"/>
    <property type="match status" value="1"/>
</dbReference>
<dbReference type="Proteomes" id="UP000494163">
    <property type="component" value="Chromosome 2L"/>
</dbReference>
<dbReference type="InterPro" id="IPR019174">
    <property type="entry name" value="NADH_DH_b-subcmplx_su6"/>
</dbReference>
<gene>
    <name evidence="1" type="ORF">Dbus_chr2Lg1127</name>
    <name evidence="2" type="ORF">Dbus_chr2Lg2301</name>
</gene>
<reference evidence="2 3" key="1">
    <citation type="submission" date="2015-08" db="EMBL/GenBank/DDBJ databases">
        <title>Ancestral chromatin configuration constrains chromatin evolution on differentiating sex chromosomes in Drosophila.</title>
        <authorList>
            <person name="Zhou Q."/>
            <person name="Bachtrog D."/>
        </authorList>
    </citation>
    <scope>NUCLEOTIDE SEQUENCE [LARGE SCALE GENOMIC DNA]</scope>
    <source>
        <tissue evidence="2">Whole larvae</tissue>
    </source>
</reference>
<dbReference type="PANTHER" id="PTHR21106">
    <property type="entry name" value="NADH DEHYDROGENASE [UBIQUINONE] 1 BETA SUBCOMPLEX SUBUNIT 6"/>
    <property type="match status" value="1"/>
</dbReference>
<dbReference type="PANTHER" id="PTHR21106:SF2">
    <property type="entry name" value="NADH DEHYDROGENASE [UBIQUINONE] 1 BETA SUBCOMPLEX SUBUNIT 6"/>
    <property type="match status" value="1"/>
</dbReference>
<sequence>MVAGGASDTGGVKPMAIAGRMVRERERLIGMTSEERAWRKQWLKDQELHHGARKVPALELELNNPIKRFYRAPLDKVCEVLTPALGFQRAYTIRYWTGKALIAMAGIYAGAYYFKYNQNDWTRKGGWRVISSRKACVPGDEGYPRVSDRSAPADYAARGFKQAPI</sequence>
<dbReference type="AlphaFoldDB" id="A0A0M4E376"/>
<evidence type="ECO:0000313" key="2">
    <source>
        <dbReference type="EMBL" id="ALC40216.1"/>
    </source>
</evidence>
<organism evidence="2 3">
    <name type="scientific">Drosophila busckii</name>
    <name type="common">Fruit fly</name>
    <dbReference type="NCBI Taxonomy" id="30019"/>
    <lineage>
        <taxon>Eukaryota</taxon>
        <taxon>Metazoa</taxon>
        <taxon>Ecdysozoa</taxon>
        <taxon>Arthropoda</taxon>
        <taxon>Hexapoda</taxon>
        <taxon>Insecta</taxon>
        <taxon>Pterygota</taxon>
        <taxon>Neoptera</taxon>
        <taxon>Endopterygota</taxon>
        <taxon>Diptera</taxon>
        <taxon>Brachycera</taxon>
        <taxon>Muscomorpha</taxon>
        <taxon>Ephydroidea</taxon>
        <taxon>Drosophilidae</taxon>
        <taxon>Drosophila</taxon>
    </lineage>
</organism>